<dbReference type="EMBL" id="PNBW01000058">
    <property type="protein sequence ID" value="TMO73519.1"/>
    <property type="molecule type" value="Genomic_DNA"/>
</dbReference>
<dbReference type="InterPro" id="IPR001129">
    <property type="entry name" value="Membr-assoc_MAPEG"/>
</dbReference>
<comment type="subcellular location">
    <subcellularLocation>
        <location evidence="1">Membrane</location>
    </subcellularLocation>
</comment>
<evidence type="ECO:0000313" key="7">
    <source>
        <dbReference type="Proteomes" id="UP000307164"/>
    </source>
</evidence>
<dbReference type="OrthoDB" id="8537976at2"/>
<evidence type="ECO:0000256" key="1">
    <source>
        <dbReference type="ARBA" id="ARBA00004370"/>
    </source>
</evidence>
<evidence type="ECO:0000256" key="2">
    <source>
        <dbReference type="ARBA" id="ARBA00022692"/>
    </source>
</evidence>
<proteinExistence type="predicted"/>
<dbReference type="InterPro" id="IPR023352">
    <property type="entry name" value="MAPEG-like_dom_sf"/>
</dbReference>
<dbReference type="GO" id="GO:0016020">
    <property type="term" value="C:membrane"/>
    <property type="evidence" value="ECO:0007669"/>
    <property type="project" value="UniProtKB-SubCell"/>
</dbReference>
<dbReference type="Proteomes" id="UP000307217">
    <property type="component" value="Unassembled WGS sequence"/>
</dbReference>
<accession>A0A5S3VE91</accession>
<evidence type="ECO:0000313" key="8">
    <source>
        <dbReference type="Proteomes" id="UP000307217"/>
    </source>
</evidence>
<sequence>MNIFHIKLSFDIITVRKREKLGLGGGGNSQLTNAIRAHANFIEYSLLAVLLLFILEMQNFISIAIYIAGVSLFSAGGPLAIS</sequence>
<evidence type="ECO:0000256" key="3">
    <source>
        <dbReference type="ARBA" id="ARBA00022989"/>
    </source>
</evidence>
<organism evidence="5 8">
    <name type="scientific">Pseudoalteromonas aurantia</name>
    <dbReference type="NCBI Taxonomy" id="43654"/>
    <lineage>
        <taxon>Bacteria</taxon>
        <taxon>Pseudomonadati</taxon>
        <taxon>Pseudomonadota</taxon>
        <taxon>Gammaproteobacteria</taxon>
        <taxon>Alteromonadales</taxon>
        <taxon>Pseudoalteromonadaceae</taxon>
        <taxon>Pseudoalteromonas</taxon>
    </lineage>
</organism>
<reference evidence="5 8" key="1">
    <citation type="submission" date="2018-01" db="EMBL/GenBank/DDBJ databases">
        <authorList>
            <person name="Paulsen S."/>
            <person name="Gram L.K."/>
        </authorList>
    </citation>
    <scope>NUCLEOTIDE SEQUENCE [LARGE SCALE GENOMIC DNA]</scope>
    <source>
        <strain evidence="5 8">S3790</strain>
        <strain evidence="6">S3895</strain>
    </source>
</reference>
<keyword evidence="4" id="KW-0472">Membrane</keyword>
<dbReference type="Proteomes" id="UP000307164">
    <property type="component" value="Unassembled WGS sequence"/>
</dbReference>
<comment type="caution">
    <text evidence="5">The sequence shown here is derived from an EMBL/GenBank/DDBJ whole genome shotgun (WGS) entry which is preliminary data.</text>
</comment>
<reference evidence="7 8" key="2">
    <citation type="submission" date="2019-06" db="EMBL/GenBank/DDBJ databases">
        <title>Co-occurence of chitin degradation, pigmentation and bioactivity in marine Pseudoalteromonas.</title>
        <authorList>
            <person name="Sonnenschein E.C."/>
            <person name="Bech P.K."/>
        </authorList>
    </citation>
    <scope>NUCLEOTIDE SEQUENCE [LARGE SCALE GENOMIC DNA]</scope>
    <source>
        <strain evidence="8">S3790</strain>
        <strain evidence="7">S3895</strain>
    </source>
</reference>
<dbReference type="SUPFAM" id="SSF161084">
    <property type="entry name" value="MAPEG domain-like"/>
    <property type="match status" value="1"/>
</dbReference>
<dbReference type="Gene3D" id="1.20.120.550">
    <property type="entry name" value="Membrane associated eicosanoid/glutathione metabolism-like domain"/>
    <property type="match status" value="1"/>
</dbReference>
<reference evidence="5" key="3">
    <citation type="submission" date="2019-09" db="EMBL/GenBank/DDBJ databases">
        <title>Co-occurence of chitin degradation, pigmentation and bioactivity in marine Pseudoalteromonas.</title>
        <authorList>
            <person name="Sonnenschein E.C."/>
            <person name="Bech P.K."/>
        </authorList>
    </citation>
    <scope>NUCLEOTIDE SEQUENCE</scope>
    <source>
        <strain evidence="5">S3790</strain>
        <strain evidence="6">S3895</strain>
    </source>
</reference>
<gene>
    <name evidence="5" type="ORF">CWC19_00595</name>
    <name evidence="6" type="ORF">CWC20_13035</name>
</gene>
<dbReference type="AlphaFoldDB" id="A0A5S3VE91"/>
<evidence type="ECO:0000313" key="5">
    <source>
        <dbReference type="EMBL" id="TMO70594.1"/>
    </source>
</evidence>
<keyword evidence="3" id="KW-1133">Transmembrane helix</keyword>
<dbReference type="Pfam" id="PF01124">
    <property type="entry name" value="MAPEG"/>
    <property type="match status" value="1"/>
</dbReference>
<protein>
    <submittedName>
        <fullName evidence="5">Uncharacterized protein</fullName>
    </submittedName>
</protein>
<dbReference type="EMBL" id="PNBX01000002">
    <property type="protein sequence ID" value="TMO70594.1"/>
    <property type="molecule type" value="Genomic_DNA"/>
</dbReference>
<keyword evidence="7" id="KW-1185">Reference proteome</keyword>
<name>A0A5S3VE91_9GAMM</name>
<evidence type="ECO:0000313" key="6">
    <source>
        <dbReference type="EMBL" id="TMO73519.1"/>
    </source>
</evidence>
<evidence type="ECO:0000256" key="4">
    <source>
        <dbReference type="ARBA" id="ARBA00023136"/>
    </source>
</evidence>
<keyword evidence="2" id="KW-0812">Transmembrane</keyword>